<dbReference type="InterPro" id="IPR050515">
    <property type="entry name" value="Beta-lactam/transpept"/>
</dbReference>
<comment type="pathway">
    <text evidence="16">Cell wall biogenesis; peptidoglycan biosynthesis.</text>
</comment>
<keyword evidence="10 16" id="KW-0573">Peptidoglycan synthesis</keyword>
<evidence type="ECO:0000259" key="18">
    <source>
        <dbReference type="Pfam" id="PF03717"/>
    </source>
</evidence>
<dbReference type="Proteomes" id="UP001548590">
    <property type="component" value="Unassembled WGS sequence"/>
</dbReference>
<dbReference type="PANTHER" id="PTHR30627:SF1">
    <property type="entry name" value="PEPTIDOGLYCAN D,D-TRANSPEPTIDASE FTSI"/>
    <property type="match status" value="1"/>
</dbReference>
<evidence type="ECO:0000256" key="3">
    <source>
        <dbReference type="ARBA" id="ARBA00022519"/>
    </source>
</evidence>
<evidence type="ECO:0000256" key="16">
    <source>
        <dbReference type="HAMAP-Rule" id="MF_02080"/>
    </source>
</evidence>
<dbReference type="SUPFAM" id="SSF56601">
    <property type="entry name" value="beta-lactamase/transpeptidase-like"/>
    <property type="match status" value="1"/>
</dbReference>
<evidence type="ECO:0000259" key="17">
    <source>
        <dbReference type="Pfam" id="PF00905"/>
    </source>
</evidence>
<evidence type="ECO:0000256" key="12">
    <source>
        <dbReference type="ARBA" id="ARBA00023136"/>
    </source>
</evidence>
<dbReference type="Gene3D" id="3.30.450.330">
    <property type="match status" value="1"/>
</dbReference>
<keyword evidence="6 16" id="KW-0645">Protease</keyword>
<feature type="active site" description="Acyl-ester intermediate" evidence="16">
    <location>
        <position position="299"/>
    </location>
</feature>
<protein>
    <recommendedName>
        <fullName evidence="16">Peptidoglycan D,D-transpeptidase FtsI</fullName>
        <ecNumber evidence="16">3.4.16.4</ecNumber>
    </recommendedName>
    <alternativeName>
        <fullName evidence="16">Penicillin-binding protein 3</fullName>
        <shortName evidence="16">PBP-3</shortName>
    </alternativeName>
</protein>
<keyword evidence="15 16" id="KW-0961">Cell wall biogenesis/degradation</keyword>
<dbReference type="PANTHER" id="PTHR30627">
    <property type="entry name" value="PEPTIDOGLYCAN D,D-TRANSPEPTIDASE"/>
    <property type="match status" value="1"/>
</dbReference>
<keyword evidence="4 16" id="KW-0132">Cell division</keyword>
<evidence type="ECO:0000256" key="1">
    <source>
        <dbReference type="ARBA" id="ARBA00004370"/>
    </source>
</evidence>
<accession>A0ABV2CUU6</accession>
<dbReference type="EC" id="3.4.16.4" evidence="16"/>
<keyword evidence="7 16" id="KW-0812">Transmembrane</keyword>
<dbReference type="Pfam" id="PF03717">
    <property type="entry name" value="PBP_dimer"/>
    <property type="match status" value="1"/>
</dbReference>
<dbReference type="Pfam" id="PF00905">
    <property type="entry name" value="Transpeptidase"/>
    <property type="match status" value="1"/>
</dbReference>
<gene>
    <name evidence="16" type="primary">ftsI</name>
    <name evidence="19" type="ORF">ABVT11_17725</name>
</gene>
<evidence type="ECO:0000256" key="4">
    <source>
        <dbReference type="ARBA" id="ARBA00022618"/>
    </source>
</evidence>
<feature type="transmembrane region" description="Helical" evidence="16">
    <location>
        <begin position="20"/>
        <end position="43"/>
    </location>
</feature>
<keyword evidence="5 16" id="KW-0121">Carboxypeptidase</keyword>
<organism evidence="19 20">
    <name type="scientific">Uliginosibacterium paludis</name>
    <dbReference type="NCBI Taxonomy" id="1615952"/>
    <lineage>
        <taxon>Bacteria</taxon>
        <taxon>Pseudomonadati</taxon>
        <taxon>Pseudomonadota</taxon>
        <taxon>Betaproteobacteria</taxon>
        <taxon>Rhodocyclales</taxon>
        <taxon>Zoogloeaceae</taxon>
        <taxon>Uliginosibacterium</taxon>
    </lineage>
</organism>
<dbReference type="Gene3D" id="1.10.150.770">
    <property type="match status" value="1"/>
</dbReference>
<comment type="catalytic activity">
    <reaction evidence="16">
        <text>Preferential cleavage: (Ac)2-L-Lys-D-Ala-|-D-Ala. Also transpeptidation of peptidyl-alanyl moieties that are N-acyl substituents of D-alanine.</text>
        <dbReference type="EC" id="3.4.16.4"/>
    </reaction>
</comment>
<evidence type="ECO:0000256" key="11">
    <source>
        <dbReference type="ARBA" id="ARBA00022989"/>
    </source>
</evidence>
<dbReference type="RefSeq" id="WP_345928190.1">
    <property type="nucleotide sequence ID" value="NZ_JBDIVF010000005.1"/>
</dbReference>
<keyword evidence="12 16" id="KW-0472">Membrane</keyword>
<keyword evidence="2 16" id="KW-1003">Cell membrane</keyword>
<keyword evidence="11 16" id="KW-1133">Transmembrane helix</keyword>
<evidence type="ECO:0000256" key="7">
    <source>
        <dbReference type="ARBA" id="ARBA00022692"/>
    </source>
</evidence>
<proteinExistence type="inferred from homology"/>
<evidence type="ECO:0000256" key="2">
    <source>
        <dbReference type="ARBA" id="ARBA00022475"/>
    </source>
</evidence>
<dbReference type="SUPFAM" id="SSF56519">
    <property type="entry name" value="Penicillin binding protein dimerisation domain"/>
    <property type="match status" value="1"/>
</dbReference>
<dbReference type="InterPro" id="IPR005311">
    <property type="entry name" value="PBP_dimer"/>
</dbReference>
<dbReference type="InterPro" id="IPR037532">
    <property type="entry name" value="FtsI_transpept"/>
</dbReference>
<sequence>MTKAYTFNRNPLLSRSLPEWRARCVLGCLMLGSFVLVGRAMYLQGVNKEFLQRKGESRYARVLELPANRGKVVDRHGDTLATSTPVKSIAVLPDLAQLSPGDIALLAKTLEIPVSEVNRKLASGKDFVFLARAVAPDVSDRVQALKLPGIQAQEEYRRFYPAGEMAAHLVGFTNVDDQGQEGIELAFNKSLVGRTGARRVIKDRRGHIVEDVEYIRHPQDGENVQLAIDAKIQYLAYSTLKQAVQANKAKSGSAVVLDARTGEVLALVNNPTYNPNNRIKLTGEQLRNRVMTDSFEPGSVMKPIVAAMALESGKYRPNTQVNLGNGRLIIDGANIGDAHGGGGIMTVAQIIQKSSNVGAAKMALSFPPQHMWDLYDDLGFGKPLKLGFPGEVGGRLRPWQSWRPIEQATMAYGHGVSVTLMQMAHAYTVFGRGGELIPVSLTKLDAPPVHGKRIFSQDVSREVLHMMESVLQPGGTAPQAAVPGYRAAGKTGTAMKLENGRYTKKYVAAFVGLVPVSDPRLIIAVAIDEPSAGKHYGGDVAGPVFSQIAASSLRSMGVRPDAPIVPQQLAQQQYPATREAM</sequence>
<keyword evidence="14 16" id="KW-0131">Cell cycle</keyword>
<dbReference type="EMBL" id="JBEWLZ010000014">
    <property type="protein sequence ID" value="MET1491683.1"/>
    <property type="molecule type" value="Genomic_DNA"/>
</dbReference>
<feature type="domain" description="Penicillin-binding protein transpeptidase" evidence="17">
    <location>
        <begin position="252"/>
        <end position="549"/>
    </location>
</feature>
<feature type="domain" description="Penicillin-binding protein dimerisation" evidence="18">
    <location>
        <begin position="65"/>
        <end position="211"/>
    </location>
</feature>
<name>A0ABV2CUU6_9RHOO</name>
<keyword evidence="9 16" id="KW-0133">Cell shape</keyword>
<comment type="similarity">
    <text evidence="16">Belongs to the transpeptidase family. FtsI subfamily.</text>
</comment>
<dbReference type="InterPro" id="IPR001460">
    <property type="entry name" value="PCN-bd_Tpept"/>
</dbReference>
<dbReference type="Gene3D" id="3.90.1310.10">
    <property type="entry name" value="Penicillin-binding protein 2a (Domain 2)"/>
    <property type="match status" value="1"/>
</dbReference>
<keyword evidence="3 16" id="KW-0997">Cell inner membrane</keyword>
<keyword evidence="8 16" id="KW-0378">Hydrolase</keyword>
<evidence type="ECO:0000256" key="5">
    <source>
        <dbReference type="ARBA" id="ARBA00022645"/>
    </source>
</evidence>
<evidence type="ECO:0000256" key="15">
    <source>
        <dbReference type="ARBA" id="ARBA00023316"/>
    </source>
</evidence>
<evidence type="ECO:0000256" key="9">
    <source>
        <dbReference type="ARBA" id="ARBA00022960"/>
    </source>
</evidence>
<dbReference type="HAMAP" id="MF_02080">
    <property type="entry name" value="FtsI_transpept"/>
    <property type="match status" value="1"/>
</dbReference>
<evidence type="ECO:0000256" key="6">
    <source>
        <dbReference type="ARBA" id="ARBA00022670"/>
    </source>
</evidence>
<dbReference type="InterPro" id="IPR036138">
    <property type="entry name" value="PBP_dimer_sf"/>
</dbReference>
<reference evidence="19 20" key="1">
    <citation type="submission" date="2024-07" db="EMBL/GenBank/DDBJ databases">
        <title>Uliginosibacterium paludis KCTC:42655.</title>
        <authorList>
            <person name="Kim M.K."/>
        </authorList>
    </citation>
    <scope>NUCLEOTIDE SEQUENCE [LARGE SCALE GENOMIC DNA]</scope>
    <source>
        <strain evidence="19 20">KCTC 42655</strain>
    </source>
</reference>
<comment type="caution">
    <text evidence="19">The sequence shown here is derived from an EMBL/GenBank/DDBJ whole genome shotgun (WGS) entry which is preliminary data.</text>
</comment>
<comment type="subcellular location">
    <subcellularLocation>
        <location evidence="16">Cell inner membrane</location>
        <topology evidence="16">Single-pass membrane protein</topology>
    </subcellularLocation>
    <subcellularLocation>
        <location evidence="1">Membrane</location>
    </subcellularLocation>
</comment>
<evidence type="ECO:0000256" key="10">
    <source>
        <dbReference type="ARBA" id="ARBA00022984"/>
    </source>
</evidence>
<evidence type="ECO:0000256" key="14">
    <source>
        <dbReference type="ARBA" id="ARBA00023306"/>
    </source>
</evidence>
<dbReference type="InterPro" id="IPR012338">
    <property type="entry name" value="Beta-lactam/transpept-like"/>
</dbReference>
<evidence type="ECO:0000256" key="8">
    <source>
        <dbReference type="ARBA" id="ARBA00022801"/>
    </source>
</evidence>
<keyword evidence="13 16" id="KW-0717">Septation</keyword>
<evidence type="ECO:0000313" key="20">
    <source>
        <dbReference type="Proteomes" id="UP001548590"/>
    </source>
</evidence>
<keyword evidence="20" id="KW-1185">Reference proteome</keyword>
<evidence type="ECO:0000313" key="19">
    <source>
        <dbReference type="EMBL" id="MET1491683.1"/>
    </source>
</evidence>
<evidence type="ECO:0000256" key="13">
    <source>
        <dbReference type="ARBA" id="ARBA00023210"/>
    </source>
</evidence>
<dbReference type="Gene3D" id="3.40.710.10">
    <property type="entry name" value="DD-peptidase/beta-lactamase superfamily"/>
    <property type="match status" value="1"/>
</dbReference>
<comment type="function">
    <text evidence="16">Catalyzes cross-linking of the peptidoglycan cell wall at the division septum.</text>
</comment>